<feature type="domain" description="Response regulatory" evidence="3">
    <location>
        <begin position="7"/>
        <end position="124"/>
    </location>
</feature>
<dbReference type="EMBL" id="JACHND010000001">
    <property type="protein sequence ID" value="MBB4705350.1"/>
    <property type="molecule type" value="Genomic_DNA"/>
</dbReference>
<keyword evidence="4" id="KW-0238">DNA-binding</keyword>
<dbReference type="PROSITE" id="PS50110">
    <property type="entry name" value="RESPONSE_REGULATORY"/>
    <property type="match status" value="1"/>
</dbReference>
<organism evidence="4 5">
    <name type="scientific">Sphaerisporangium siamense</name>
    <dbReference type="NCBI Taxonomy" id="795645"/>
    <lineage>
        <taxon>Bacteria</taxon>
        <taxon>Bacillati</taxon>
        <taxon>Actinomycetota</taxon>
        <taxon>Actinomycetes</taxon>
        <taxon>Streptosporangiales</taxon>
        <taxon>Streptosporangiaceae</taxon>
        <taxon>Sphaerisporangium</taxon>
    </lineage>
</organism>
<reference evidence="4 5" key="1">
    <citation type="submission" date="2020-08" db="EMBL/GenBank/DDBJ databases">
        <title>Sequencing the genomes of 1000 actinobacteria strains.</title>
        <authorList>
            <person name="Klenk H.-P."/>
        </authorList>
    </citation>
    <scope>NUCLEOTIDE SEQUENCE [LARGE SCALE GENOMIC DNA]</scope>
    <source>
        <strain evidence="4 5">DSM 45784</strain>
    </source>
</reference>
<dbReference type="InterPro" id="IPR001932">
    <property type="entry name" value="PPM-type_phosphatase-like_dom"/>
</dbReference>
<dbReference type="Gene3D" id="3.60.40.10">
    <property type="entry name" value="PPM-type phosphatase domain"/>
    <property type="match status" value="1"/>
</dbReference>
<dbReference type="SUPFAM" id="SSF81606">
    <property type="entry name" value="PP2C-like"/>
    <property type="match status" value="1"/>
</dbReference>
<dbReference type="Gene3D" id="3.40.50.2300">
    <property type="match status" value="1"/>
</dbReference>
<dbReference type="Pfam" id="PF07228">
    <property type="entry name" value="SpoIIE"/>
    <property type="match status" value="1"/>
</dbReference>
<dbReference type="SMART" id="SM00331">
    <property type="entry name" value="PP2C_SIG"/>
    <property type="match status" value="1"/>
</dbReference>
<sequence>MTEKPGTILVVDDTPTKRYILGSWLRRAGHDVVEATCGEEALRLVRAVSPDLVILDVRLPDIDGYEVCERIKADPLTMAIPVIQISAHAIAVADRAHGLYRGADAYMAEPIEPEEFLATVQAALRYYRARQRAERMAKRLSELTNVTLQMSASTTFDRLLRVAVEGTSQILDRRAGALAIALDGRMRRYTAIEPGGMSRSRGAPDDSLDKVTAATLGTSAGTAEFTMARNDWLGIIPDTDVVTGITAVVSRTRSERPAVVLGVDRSEPLDSDELDILKQLGQALTLAVDALRAYAEEHMIALTLQRSFLPSHIPPTPGLEVALRYEPAIDNVEVGGDFYEVMRLGDRLLVGIGDVQGHSLHAATVMAELRHALRALVVEEQDLGRLMGRLNDVLRRYHPSMTATVCLLLIDVASGVVEIANAGHIPPIIVADGEAHYHDWGNLLIGAAPEEYRVDRLKLPGNGALLMFTDGLIEDRDVPLDQSLEVVRSIAESFDRDLEMFCDRLIAHFGAREDDVAIVALRRTG</sequence>
<keyword evidence="5" id="KW-1185">Reference proteome</keyword>
<dbReference type="AlphaFoldDB" id="A0A7W7DG31"/>
<dbReference type="Proteomes" id="UP000542210">
    <property type="component" value="Unassembled WGS sequence"/>
</dbReference>
<dbReference type="SUPFAM" id="SSF52172">
    <property type="entry name" value="CheY-like"/>
    <property type="match status" value="1"/>
</dbReference>
<dbReference type="InterPro" id="IPR052016">
    <property type="entry name" value="Bact_Sigma-Reg"/>
</dbReference>
<keyword evidence="1" id="KW-0378">Hydrolase</keyword>
<evidence type="ECO:0000259" key="3">
    <source>
        <dbReference type="PROSITE" id="PS50110"/>
    </source>
</evidence>
<comment type="caution">
    <text evidence="4">The sequence shown here is derived from an EMBL/GenBank/DDBJ whole genome shotgun (WGS) entry which is preliminary data.</text>
</comment>
<evidence type="ECO:0000256" key="1">
    <source>
        <dbReference type="ARBA" id="ARBA00022801"/>
    </source>
</evidence>
<accession>A0A7W7DG31</accession>
<gene>
    <name evidence="4" type="ORF">BJ982_006894</name>
</gene>
<evidence type="ECO:0000313" key="4">
    <source>
        <dbReference type="EMBL" id="MBB4705350.1"/>
    </source>
</evidence>
<dbReference type="InterPro" id="IPR001789">
    <property type="entry name" value="Sig_transdc_resp-reg_receiver"/>
</dbReference>
<dbReference type="GO" id="GO:0000160">
    <property type="term" value="P:phosphorelay signal transduction system"/>
    <property type="evidence" value="ECO:0007669"/>
    <property type="project" value="InterPro"/>
</dbReference>
<name>A0A7W7DG31_9ACTN</name>
<dbReference type="GO" id="GO:0016791">
    <property type="term" value="F:phosphatase activity"/>
    <property type="evidence" value="ECO:0007669"/>
    <property type="project" value="TreeGrafter"/>
</dbReference>
<dbReference type="Pfam" id="PF00072">
    <property type="entry name" value="Response_reg"/>
    <property type="match status" value="1"/>
</dbReference>
<proteinExistence type="predicted"/>
<dbReference type="RefSeq" id="WP_184886975.1">
    <property type="nucleotide sequence ID" value="NZ_BOOV01000020.1"/>
</dbReference>
<protein>
    <submittedName>
        <fullName evidence="4">DNA-binding response OmpR family regulator</fullName>
    </submittedName>
</protein>
<keyword evidence="2" id="KW-0597">Phosphoprotein</keyword>
<evidence type="ECO:0000313" key="5">
    <source>
        <dbReference type="Proteomes" id="UP000542210"/>
    </source>
</evidence>
<dbReference type="InterPro" id="IPR036457">
    <property type="entry name" value="PPM-type-like_dom_sf"/>
</dbReference>
<dbReference type="SMART" id="SM00448">
    <property type="entry name" value="REC"/>
    <property type="match status" value="1"/>
</dbReference>
<evidence type="ECO:0000256" key="2">
    <source>
        <dbReference type="PROSITE-ProRule" id="PRU00169"/>
    </source>
</evidence>
<dbReference type="GO" id="GO:0003677">
    <property type="term" value="F:DNA binding"/>
    <property type="evidence" value="ECO:0007669"/>
    <property type="project" value="UniProtKB-KW"/>
</dbReference>
<dbReference type="PROSITE" id="PS50096">
    <property type="entry name" value="IQ"/>
    <property type="match status" value="1"/>
</dbReference>
<dbReference type="PANTHER" id="PTHR43156:SF2">
    <property type="entry name" value="STAGE II SPORULATION PROTEIN E"/>
    <property type="match status" value="1"/>
</dbReference>
<feature type="modified residue" description="4-aspartylphosphate" evidence="2">
    <location>
        <position position="56"/>
    </location>
</feature>
<dbReference type="InterPro" id="IPR011006">
    <property type="entry name" value="CheY-like_superfamily"/>
</dbReference>
<dbReference type="PANTHER" id="PTHR43156">
    <property type="entry name" value="STAGE II SPORULATION PROTEIN E-RELATED"/>
    <property type="match status" value="1"/>
</dbReference>